<evidence type="ECO:0000313" key="4">
    <source>
        <dbReference type="EMBL" id="GAV07451.1"/>
    </source>
</evidence>
<gene>
    <name evidence="4" type="primary">RvY_17282-1</name>
    <name evidence="4" type="synonym">RvY_17282.1</name>
    <name evidence="4" type="ORF">RvY_17282</name>
</gene>
<dbReference type="Proteomes" id="UP000186922">
    <property type="component" value="Unassembled WGS sequence"/>
</dbReference>
<feature type="region of interest" description="Disordered" evidence="1">
    <location>
        <begin position="382"/>
        <end position="407"/>
    </location>
</feature>
<feature type="compositionally biased region" description="Pro residues" evidence="1">
    <location>
        <begin position="387"/>
        <end position="399"/>
    </location>
</feature>
<evidence type="ECO:0008006" key="6">
    <source>
        <dbReference type="Google" id="ProtNLM"/>
    </source>
</evidence>
<protein>
    <recommendedName>
        <fullName evidence="6">Ephrin RBD domain-containing protein</fullName>
    </recommendedName>
</protein>
<evidence type="ECO:0000313" key="5">
    <source>
        <dbReference type="Proteomes" id="UP000186922"/>
    </source>
</evidence>
<feature type="signal peptide" evidence="3">
    <location>
        <begin position="1"/>
        <end position="20"/>
    </location>
</feature>
<keyword evidence="2" id="KW-1133">Transmembrane helix</keyword>
<comment type="caution">
    <text evidence="4">The sequence shown here is derived from an EMBL/GenBank/DDBJ whole genome shotgun (WGS) entry which is preliminary data.</text>
</comment>
<keyword evidence="2" id="KW-0812">Transmembrane</keyword>
<dbReference type="EMBL" id="BDGG01000015">
    <property type="protein sequence ID" value="GAV07451.1"/>
    <property type="molecule type" value="Genomic_DNA"/>
</dbReference>
<keyword evidence="5" id="KW-1185">Reference proteome</keyword>
<proteinExistence type="predicted"/>
<keyword evidence="2" id="KW-0472">Membrane</keyword>
<evidence type="ECO:0000256" key="2">
    <source>
        <dbReference type="SAM" id="Phobius"/>
    </source>
</evidence>
<reference evidence="4 5" key="1">
    <citation type="journal article" date="2016" name="Nat. Commun.">
        <title>Extremotolerant tardigrade genome and improved radiotolerance of human cultured cells by tardigrade-unique protein.</title>
        <authorList>
            <person name="Hashimoto T."/>
            <person name="Horikawa D.D."/>
            <person name="Saito Y."/>
            <person name="Kuwahara H."/>
            <person name="Kozuka-Hata H."/>
            <person name="Shin-I T."/>
            <person name="Minakuchi Y."/>
            <person name="Ohishi K."/>
            <person name="Motoyama A."/>
            <person name="Aizu T."/>
            <person name="Enomoto A."/>
            <person name="Kondo K."/>
            <person name="Tanaka S."/>
            <person name="Hara Y."/>
            <person name="Koshikawa S."/>
            <person name="Sagara H."/>
            <person name="Miura T."/>
            <person name="Yokobori S."/>
            <person name="Miyagawa K."/>
            <person name="Suzuki Y."/>
            <person name="Kubo T."/>
            <person name="Oyama M."/>
            <person name="Kohara Y."/>
            <person name="Fujiyama A."/>
            <person name="Arakawa K."/>
            <person name="Katayama T."/>
            <person name="Toyoda A."/>
            <person name="Kunieda T."/>
        </authorList>
    </citation>
    <scope>NUCLEOTIDE SEQUENCE [LARGE SCALE GENOMIC DNA]</scope>
    <source>
        <strain evidence="4 5">YOKOZUNA-1</strain>
    </source>
</reference>
<feature type="chain" id="PRO_5008899114" description="Ephrin RBD domain-containing protein" evidence="3">
    <location>
        <begin position="21"/>
        <end position="454"/>
    </location>
</feature>
<evidence type="ECO:0000256" key="3">
    <source>
        <dbReference type="SAM" id="SignalP"/>
    </source>
</evidence>
<name>A0A1D1W208_RAMVA</name>
<accession>A0A1D1W208</accession>
<organism evidence="4 5">
    <name type="scientific">Ramazzottius varieornatus</name>
    <name type="common">Water bear</name>
    <name type="synonym">Tardigrade</name>
    <dbReference type="NCBI Taxonomy" id="947166"/>
    <lineage>
        <taxon>Eukaryota</taxon>
        <taxon>Metazoa</taxon>
        <taxon>Ecdysozoa</taxon>
        <taxon>Tardigrada</taxon>
        <taxon>Eutardigrada</taxon>
        <taxon>Parachela</taxon>
        <taxon>Hypsibioidea</taxon>
        <taxon>Ramazzottiidae</taxon>
        <taxon>Ramazzottius</taxon>
    </lineage>
</organism>
<evidence type="ECO:0000256" key="1">
    <source>
        <dbReference type="SAM" id="MobiDB-lite"/>
    </source>
</evidence>
<feature type="transmembrane region" description="Helical" evidence="2">
    <location>
        <begin position="332"/>
        <end position="357"/>
    </location>
</feature>
<sequence>MKLRKSFSLVLVYWTHFTLCRPMPSQGRLGPISVSFDSVTSLVLPCPDEMDRPFGGQLFIRKTEVWNDTEPNGRSFDIVAPSESECPGSLTQPVQLYLNIRFLRLNCSETFYLTARATANSSSWLRKNFTRMSEREKDYPRRESFGQFYQPTDHRAFVSVELEYSNSSNVCAEPQPEILKKGSGEAEETLVKIDFTYVITSTSPVSPDEDFCSCPALSGLLRYAYVHTSLVCNEDFTACPDTFHPFSDKPDPSWGTDFNCDSNGQADNGLLCPNNHYCTTEPTSSITTTKSIISTRGYPGFPCGQRTPRPHTATVGPAVTTGPAPDHPMGTALTYVAIAFSILTIMILLCFGAYVFIKERKHRREVANAPHIWTIGEVNQAMELEPNDPPPPYRPPGAPPSYGESQDGNTEVVIDMEDGYCVDADGIFFVLPDFAAELNEATPDVVADIPDSVT</sequence>
<dbReference type="AlphaFoldDB" id="A0A1D1W208"/>
<keyword evidence="3" id="KW-0732">Signal</keyword>